<evidence type="ECO:0000313" key="3">
    <source>
        <dbReference type="Proteomes" id="UP000195221"/>
    </source>
</evidence>
<reference evidence="2 3" key="1">
    <citation type="submission" date="2017-03" db="EMBL/GenBank/DDBJ databases">
        <title>Genome analysis of strain PAMC 26577.</title>
        <authorList>
            <person name="Oh H.-M."/>
            <person name="Yang J.-A."/>
        </authorList>
    </citation>
    <scope>NUCLEOTIDE SEQUENCE [LARGE SCALE GENOMIC DNA]</scope>
    <source>
        <strain evidence="2 3">PAMC 26577</strain>
    </source>
</reference>
<dbReference type="EMBL" id="NBTZ01000009">
    <property type="protein sequence ID" value="OTP79644.1"/>
    <property type="molecule type" value="Genomic_DNA"/>
</dbReference>
<feature type="compositionally biased region" description="Basic residues" evidence="1">
    <location>
        <begin position="80"/>
        <end position="92"/>
    </location>
</feature>
<name>A0A242N899_CABSO</name>
<organism evidence="2 3">
    <name type="scientific">Caballeronia sordidicola</name>
    <name type="common">Burkholderia sordidicola</name>
    <dbReference type="NCBI Taxonomy" id="196367"/>
    <lineage>
        <taxon>Bacteria</taxon>
        <taxon>Pseudomonadati</taxon>
        <taxon>Pseudomonadota</taxon>
        <taxon>Betaproteobacteria</taxon>
        <taxon>Burkholderiales</taxon>
        <taxon>Burkholderiaceae</taxon>
        <taxon>Caballeronia</taxon>
    </lineage>
</organism>
<dbReference type="Proteomes" id="UP000195221">
    <property type="component" value="Unassembled WGS sequence"/>
</dbReference>
<protein>
    <submittedName>
        <fullName evidence="2">Uncharacterized protein</fullName>
    </submittedName>
</protein>
<evidence type="ECO:0000256" key="1">
    <source>
        <dbReference type="SAM" id="MobiDB-lite"/>
    </source>
</evidence>
<sequence length="98" mass="10578">MRLDCRAACGHTVAARAGGIGRGQRITARQAIVGRVCVGHGRVASEDKSKSLETDINGLRRTANVRLKQDQCRVCSGAHTARRRASRRKGHARTGSLM</sequence>
<feature type="region of interest" description="Disordered" evidence="1">
    <location>
        <begin position="78"/>
        <end position="98"/>
    </location>
</feature>
<proteinExistence type="predicted"/>
<accession>A0A242N899</accession>
<evidence type="ECO:0000313" key="2">
    <source>
        <dbReference type="EMBL" id="OTP79644.1"/>
    </source>
</evidence>
<gene>
    <name evidence="2" type="ORF">PAMC26577_01855</name>
</gene>
<dbReference type="AlphaFoldDB" id="A0A242N899"/>
<comment type="caution">
    <text evidence="2">The sequence shown here is derived from an EMBL/GenBank/DDBJ whole genome shotgun (WGS) entry which is preliminary data.</text>
</comment>